<evidence type="ECO:0000259" key="7">
    <source>
        <dbReference type="Pfam" id="PF18052"/>
    </source>
</evidence>
<dbReference type="Proteomes" id="UP000019116">
    <property type="component" value="Chromosome 4A"/>
</dbReference>
<evidence type="ECO:0000313" key="8">
    <source>
        <dbReference type="EnsemblPlants" id="TraesCS4A02G280900.1.cds1"/>
    </source>
</evidence>
<sequence length="218" mass="24611">MVGVGAGTGALGSVIGKLTTLLGDEYTMLKRVRKDIEFLERELRWMQILVNSLANMEELDELAKNWKSSMRDLSYDMEECVDRFMLRLGNGDARPGFAKRTHYRKLALPRRPNQCRRLPSAYFALCRQPRLGRRRILAVGLPRAKPTAPVGIHMSSAQLRTWRQQLSAYPGRRHTRGPGDPARDQRLTSSNLCRRPGRAAVAIYRHATSPIRGAPSTS</sequence>
<dbReference type="Gene3D" id="1.20.5.4130">
    <property type="match status" value="1"/>
</dbReference>
<accession>A0A3B6HX45</accession>
<dbReference type="EnsemblPlants" id="TraesCS4A02G280900.1">
    <property type="protein sequence ID" value="TraesCS4A02G280900.1.cds1"/>
    <property type="gene ID" value="TraesCS4A02G280900"/>
</dbReference>
<dbReference type="Gramene" id="TraesCS4A02G280900.1">
    <property type="protein sequence ID" value="TraesCS4A02G280900.1.cds1"/>
    <property type="gene ID" value="TraesCS4A02G280900"/>
</dbReference>
<evidence type="ECO:0000256" key="6">
    <source>
        <dbReference type="SAM" id="MobiDB-lite"/>
    </source>
</evidence>
<dbReference type="Pfam" id="PF18052">
    <property type="entry name" value="Rx_N"/>
    <property type="match status" value="1"/>
</dbReference>
<dbReference type="PANTHER" id="PTHR19338">
    <property type="entry name" value="TRANSLOCASE OF INNER MITOCHONDRIAL MEMBRANE 13 HOMOLOG"/>
    <property type="match status" value="1"/>
</dbReference>
<name>A0A3B6HX45_WHEAT</name>
<keyword evidence="2" id="KW-0433">Leucine-rich repeat</keyword>
<keyword evidence="3" id="KW-0677">Repeat</keyword>
<dbReference type="CDD" id="cd14798">
    <property type="entry name" value="RX-CC_like"/>
    <property type="match status" value="1"/>
</dbReference>
<keyword evidence="4" id="KW-0547">Nucleotide-binding</keyword>
<dbReference type="InterPro" id="IPR038005">
    <property type="entry name" value="RX-like_CC"/>
</dbReference>
<dbReference type="InterPro" id="IPR041118">
    <property type="entry name" value="Rx_N"/>
</dbReference>
<dbReference type="Gramene" id="TraesKAR4A01G0361140.1">
    <property type="protein sequence ID" value="cds.TraesKAR4A01G0361140.1"/>
    <property type="gene ID" value="TraesKAR4A01G0361140"/>
</dbReference>
<dbReference type="SMR" id="A0A3B6HX45"/>
<organism evidence="8">
    <name type="scientific">Triticum aestivum</name>
    <name type="common">Wheat</name>
    <dbReference type="NCBI Taxonomy" id="4565"/>
    <lineage>
        <taxon>Eukaryota</taxon>
        <taxon>Viridiplantae</taxon>
        <taxon>Streptophyta</taxon>
        <taxon>Embryophyta</taxon>
        <taxon>Tracheophyta</taxon>
        <taxon>Spermatophyta</taxon>
        <taxon>Magnoliopsida</taxon>
        <taxon>Liliopsida</taxon>
        <taxon>Poales</taxon>
        <taxon>Poaceae</taxon>
        <taxon>BOP clade</taxon>
        <taxon>Pooideae</taxon>
        <taxon>Triticodae</taxon>
        <taxon>Triticeae</taxon>
        <taxon>Triticinae</taxon>
        <taxon>Triticum</taxon>
    </lineage>
</organism>
<dbReference type="Gramene" id="TraesWEE_scaffold_101655_01G000100.1">
    <property type="protein sequence ID" value="TraesWEE_scaffold_101655_01G000100.1"/>
    <property type="gene ID" value="TraesWEE_scaffold_101655_01G000100"/>
</dbReference>
<keyword evidence="9" id="KW-1185">Reference proteome</keyword>
<dbReference type="Gramene" id="TraesCLE_scaffold_117253_01G000100.1">
    <property type="protein sequence ID" value="TraesCLE_scaffold_117253_01G000100.1"/>
    <property type="gene ID" value="TraesCLE_scaffold_117253_01G000100"/>
</dbReference>
<reference evidence="8" key="1">
    <citation type="submission" date="2018-08" db="EMBL/GenBank/DDBJ databases">
        <authorList>
            <person name="Rossello M."/>
        </authorList>
    </citation>
    <scope>NUCLEOTIDE SEQUENCE [LARGE SCALE GENOMIC DNA]</scope>
    <source>
        <strain evidence="8">cv. Chinese Spring</strain>
    </source>
</reference>
<dbReference type="GO" id="GO:0006952">
    <property type="term" value="P:defense response"/>
    <property type="evidence" value="ECO:0007669"/>
    <property type="project" value="UniProtKB-KW"/>
</dbReference>
<dbReference type="Gramene" id="TraesROB_scaffold_055975_01G000100.1">
    <property type="protein sequence ID" value="TraesROB_scaffold_055975_01G000100.1"/>
    <property type="gene ID" value="TraesROB_scaffold_055975_01G000100"/>
</dbReference>
<dbReference type="AlphaFoldDB" id="A0A3B6HX45"/>
<evidence type="ECO:0000313" key="9">
    <source>
        <dbReference type="Proteomes" id="UP000019116"/>
    </source>
</evidence>
<proteinExistence type="inferred from homology"/>
<comment type="similarity">
    <text evidence="1">Belongs to the disease resistance NB-LRR family.</text>
</comment>
<evidence type="ECO:0000256" key="2">
    <source>
        <dbReference type="ARBA" id="ARBA00022614"/>
    </source>
</evidence>
<feature type="domain" description="Disease resistance N-terminal" evidence="7">
    <location>
        <begin position="10"/>
        <end position="100"/>
    </location>
</feature>
<evidence type="ECO:0000256" key="3">
    <source>
        <dbReference type="ARBA" id="ARBA00022737"/>
    </source>
</evidence>
<keyword evidence="5" id="KW-0611">Plant defense</keyword>
<reference evidence="8" key="2">
    <citation type="submission" date="2018-10" db="UniProtKB">
        <authorList>
            <consortium name="EnsemblPlants"/>
        </authorList>
    </citation>
    <scope>IDENTIFICATION</scope>
</reference>
<evidence type="ECO:0000256" key="5">
    <source>
        <dbReference type="ARBA" id="ARBA00022821"/>
    </source>
</evidence>
<dbReference type="PANTHER" id="PTHR19338:SF26">
    <property type="entry name" value="AAA+ ATPASE DOMAIN-CONTAINING PROTEIN"/>
    <property type="match status" value="1"/>
</dbReference>
<evidence type="ECO:0000256" key="1">
    <source>
        <dbReference type="ARBA" id="ARBA00008894"/>
    </source>
</evidence>
<protein>
    <recommendedName>
        <fullName evidence="7">Disease resistance N-terminal domain-containing protein</fullName>
    </recommendedName>
</protein>
<dbReference type="GO" id="GO:0000166">
    <property type="term" value="F:nucleotide binding"/>
    <property type="evidence" value="ECO:0007669"/>
    <property type="project" value="UniProtKB-KW"/>
</dbReference>
<feature type="region of interest" description="Disordered" evidence="6">
    <location>
        <begin position="168"/>
        <end position="188"/>
    </location>
</feature>
<evidence type="ECO:0000256" key="4">
    <source>
        <dbReference type="ARBA" id="ARBA00022741"/>
    </source>
</evidence>
<dbReference type="Gramene" id="TraesCS4A03G0723600.1">
    <property type="protein sequence ID" value="TraesCS4A03G0723600.1.CDS1"/>
    <property type="gene ID" value="TraesCS4A03G0723600"/>
</dbReference>